<dbReference type="InParanoid" id="A0A1D3D519"/>
<keyword evidence="1" id="KW-0648">Protein biosynthesis</keyword>
<dbReference type="VEuPathDB" id="ToxoDB:cyc_07434"/>
<sequence>MAAAKYLSFNPSVPDAVNLDECITEVRSDCTLFPRQGGSPAGSRRFLLPSSTCDLLLRAFTGIESWGLLLMATQLPHLLQFALQLRVYLMPNARAFRGRATERDSGGFSHGSFTTGNDCMLNSGPQEIHAPLCALAL</sequence>
<evidence type="ECO:0000313" key="2">
    <source>
        <dbReference type="Proteomes" id="UP000095192"/>
    </source>
</evidence>
<gene>
    <name evidence="1" type="ORF">cyc_07434</name>
</gene>
<dbReference type="EMBL" id="JROU02000697">
    <property type="protein sequence ID" value="OEH78540.1"/>
    <property type="molecule type" value="Genomic_DNA"/>
</dbReference>
<protein>
    <submittedName>
        <fullName evidence="1">Eukaryotic translation initiation factor</fullName>
    </submittedName>
</protein>
<keyword evidence="1" id="KW-0396">Initiation factor</keyword>
<proteinExistence type="predicted"/>
<dbReference type="Proteomes" id="UP000095192">
    <property type="component" value="Unassembled WGS sequence"/>
</dbReference>
<organism evidence="1 2">
    <name type="scientific">Cyclospora cayetanensis</name>
    <dbReference type="NCBI Taxonomy" id="88456"/>
    <lineage>
        <taxon>Eukaryota</taxon>
        <taxon>Sar</taxon>
        <taxon>Alveolata</taxon>
        <taxon>Apicomplexa</taxon>
        <taxon>Conoidasida</taxon>
        <taxon>Coccidia</taxon>
        <taxon>Eucoccidiorida</taxon>
        <taxon>Eimeriorina</taxon>
        <taxon>Eimeriidae</taxon>
        <taxon>Cyclospora</taxon>
    </lineage>
</organism>
<reference evidence="1 2" key="1">
    <citation type="journal article" date="2016" name="BMC Genomics">
        <title>Comparative genomics reveals Cyclospora cayetanensis possesses coccidia-like metabolism and invasion components but unique surface antigens.</title>
        <authorList>
            <person name="Liu S."/>
            <person name="Wang L."/>
            <person name="Zheng H."/>
            <person name="Xu Z."/>
            <person name="Roellig D.M."/>
            <person name="Li N."/>
            <person name="Frace M.A."/>
            <person name="Tang K."/>
            <person name="Arrowood M.J."/>
            <person name="Moss D.M."/>
            <person name="Zhang L."/>
            <person name="Feng Y."/>
            <person name="Xiao L."/>
        </authorList>
    </citation>
    <scope>NUCLEOTIDE SEQUENCE [LARGE SCALE GENOMIC DNA]</scope>
    <source>
        <strain evidence="1 2">CHN_HEN01</strain>
    </source>
</reference>
<accession>A0A1D3D519</accession>
<dbReference type="GO" id="GO:0003743">
    <property type="term" value="F:translation initiation factor activity"/>
    <property type="evidence" value="ECO:0007669"/>
    <property type="project" value="UniProtKB-KW"/>
</dbReference>
<name>A0A1D3D519_9EIME</name>
<comment type="caution">
    <text evidence="1">The sequence shown here is derived from an EMBL/GenBank/DDBJ whole genome shotgun (WGS) entry which is preliminary data.</text>
</comment>
<keyword evidence="2" id="KW-1185">Reference proteome</keyword>
<evidence type="ECO:0000313" key="1">
    <source>
        <dbReference type="EMBL" id="OEH78540.1"/>
    </source>
</evidence>
<dbReference type="AlphaFoldDB" id="A0A1D3D519"/>